<gene>
    <name evidence="2" type="ORF">D1224_05940</name>
</gene>
<name>A0A399QXX7_9PROT</name>
<feature type="signal peptide" evidence="1">
    <location>
        <begin position="1"/>
        <end position="19"/>
    </location>
</feature>
<comment type="caution">
    <text evidence="2">The sequence shown here is derived from an EMBL/GenBank/DDBJ whole genome shotgun (WGS) entry which is preliminary data.</text>
</comment>
<organism evidence="2 3">
    <name type="scientific">Henriciella barbarensis</name>
    <dbReference type="NCBI Taxonomy" id="86342"/>
    <lineage>
        <taxon>Bacteria</taxon>
        <taxon>Pseudomonadati</taxon>
        <taxon>Pseudomonadota</taxon>
        <taxon>Alphaproteobacteria</taxon>
        <taxon>Hyphomonadales</taxon>
        <taxon>Hyphomonadaceae</taxon>
        <taxon>Henriciella</taxon>
    </lineage>
</organism>
<proteinExistence type="predicted"/>
<feature type="chain" id="PRO_5017209788" evidence="1">
    <location>
        <begin position="20"/>
        <end position="169"/>
    </location>
</feature>
<dbReference type="Proteomes" id="UP000265431">
    <property type="component" value="Unassembled WGS sequence"/>
</dbReference>
<protein>
    <submittedName>
        <fullName evidence="2">Uncharacterized protein</fullName>
    </submittedName>
</protein>
<evidence type="ECO:0000313" key="2">
    <source>
        <dbReference type="EMBL" id="RIJ23800.1"/>
    </source>
</evidence>
<sequence>MKFQIISAAIAGLALTACGGSDTDTDPAETDATEEVVVEDIEETETVAAGGTAELEADCLILASDPEAQESFVDMGTDTEGFCGCFVDVIDNSPEEDRAQMLTTLAEVTDGMEASGEGAEEVVGRMMSDAMMNMESEASQGTTAGIRMIGDVIDRIDNSMEEAGTCPAA</sequence>
<dbReference type="OrthoDB" id="7631835at2"/>
<reference evidence="2 3" key="1">
    <citation type="submission" date="2018-08" db="EMBL/GenBank/DDBJ databases">
        <title>Henriciella mobilis sp. nov., isolated from seawater.</title>
        <authorList>
            <person name="Cheng H."/>
            <person name="Wu Y.-H."/>
            <person name="Xu X.-W."/>
            <person name="Guo L.-L."/>
        </authorList>
    </citation>
    <scope>NUCLEOTIDE SEQUENCE [LARGE SCALE GENOMIC DNA]</scope>
    <source>
        <strain evidence="2 3">CCUG66934</strain>
    </source>
</reference>
<keyword evidence="1" id="KW-0732">Signal</keyword>
<keyword evidence="3" id="KW-1185">Reference proteome</keyword>
<dbReference type="PROSITE" id="PS51257">
    <property type="entry name" value="PROKAR_LIPOPROTEIN"/>
    <property type="match status" value="1"/>
</dbReference>
<dbReference type="EMBL" id="QWGB01000005">
    <property type="protein sequence ID" value="RIJ23800.1"/>
    <property type="molecule type" value="Genomic_DNA"/>
</dbReference>
<accession>A0A399QXX7</accession>
<evidence type="ECO:0000256" key="1">
    <source>
        <dbReference type="SAM" id="SignalP"/>
    </source>
</evidence>
<evidence type="ECO:0000313" key="3">
    <source>
        <dbReference type="Proteomes" id="UP000265431"/>
    </source>
</evidence>
<dbReference type="RefSeq" id="WP_119378988.1">
    <property type="nucleotide sequence ID" value="NZ_QWGB01000005.1"/>
</dbReference>
<dbReference type="AlphaFoldDB" id="A0A399QXX7"/>